<dbReference type="GO" id="GO:0005524">
    <property type="term" value="F:ATP binding"/>
    <property type="evidence" value="ECO:0007669"/>
    <property type="project" value="UniProtKB-KW"/>
</dbReference>
<dbReference type="GO" id="GO:0006355">
    <property type="term" value="P:regulation of DNA-templated transcription"/>
    <property type="evidence" value="ECO:0007669"/>
    <property type="project" value="InterPro"/>
</dbReference>
<feature type="domain" description="HTH luxR-type" evidence="3">
    <location>
        <begin position="883"/>
        <end position="948"/>
    </location>
</feature>
<dbReference type="PROSITE" id="PS50043">
    <property type="entry name" value="HTH_LUXR_2"/>
    <property type="match status" value="1"/>
</dbReference>
<dbReference type="PANTHER" id="PTHR16305">
    <property type="entry name" value="TESTICULAR SOLUBLE ADENYLYL CYCLASE"/>
    <property type="match status" value="1"/>
</dbReference>
<sequence>MLLERETELSVVAGALRRAGAGNGSLLVITGPLGNGKTELMHGLGELAGASARGAAPAAKVLQASGALLEQDFAFGVVRQLFEPALAVASDETRQRWLDHAAGFARLAFADDSPPTEGRAPAAVAQAVLQGLQALAANMSADHPLLILVDDLQWVDAPSLRWFGYLVKRLDRLPVTVVVSVREGDPRSEQPLISEITGSATRTLHPRPLSLSATRELVREQFGEPGEEVFVAAVHEIAGGNPMFLMSILLNMLVGKRHPVAEEIENARMLGPSMFRDRLVACLRSQPQPIRQFANAMALLGEHAELELIGRLAGLDSVGCTEAVRVLDRLGLLAEGPVPRYIHLTVQDAVEESMTVEERARVHISAARLLHGCGYPAEQVAAHLLAVTAPQDSWAIEVLRSAAHTALRRGAPEVAARYLRRALVDSSSDGEDRAMLLVDLATAERGFDPPASVRHISQAVPLLTTAKDRAAAVVRIAPSVLNAAPLPVGDLVRQVAAELGDPDQLAGPERELALRLEARLRYTGQEDPAQLAEAVDRLLAMGPTPGTSTGSERELLAVLLYAAMMSQKLPASEIVRQANRVLEREPATASHVHTALPLLVSTLAAADSVKVLSSWLDIALEQAQRQQATVGSTWIYAEQALVLLCSGSIGKARARGIEALELVDAEWVEATTLASSALTTIAMETNDAELARWLLARSGERSGRTHYGVAHHAMRQVLSGLLLAVDGEPNAALEYLLDAGQWMERAGWHNPAVYPWRGWAAAVHRQAGDHAVAAELIEEEATRAVAWGAPAAAGRALRSQATLHDGPRGIELLGDAVDLLRTSCDRLELAKALAQLGSRLQERGDASADRLLRESRALAQACEAGPLVELAAPESPSAPAPVGGAQHATLTKTELRVAGMAAAGGTNQEIADVLGVSLRAVEKHLTNSYRKLAVPGRAGLAAALGQRPGPA</sequence>
<dbReference type="InterPro" id="IPR041664">
    <property type="entry name" value="AAA_16"/>
</dbReference>
<dbReference type="PANTHER" id="PTHR16305:SF35">
    <property type="entry name" value="TRANSCRIPTIONAL ACTIVATOR DOMAIN"/>
    <property type="match status" value="1"/>
</dbReference>
<reference evidence="4 5" key="1">
    <citation type="submission" date="2016-10" db="EMBL/GenBank/DDBJ databases">
        <authorList>
            <person name="de Groot N.N."/>
        </authorList>
    </citation>
    <scope>NUCLEOTIDE SEQUENCE [LARGE SCALE GENOMIC DNA]</scope>
    <source>
        <strain evidence="4 5">DSM 44149</strain>
    </source>
</reference>
<evidence type="ECO:0000256" key="2">
    <source>
        <dbReference type="ARBA" id="ARBA00022840"/>
    </source>
</evidence>
<dbReference type="Pfam" id="PF00196">
    <property type="entry name" value="GerE"/>
    <property type="match status" value="1"/>
</dbReference>
<dbReference type="GO" id="GO:0003677">
    <property type="term" value="F:DNA binding"/>
    <property type="evidence" value="ECO:0007669"/>
    <property type="project" value="InterPro"/>
</dbReference>
<dbReference type="SMART" id="SM00421">
    <property type="entry name" value="HTH_LUXR"/>
    <property type="match status" value="1"/>
</dbReference>
<accession>A0A1G9TSW7</accession>
<dbReference type="STRING" id="211114.SAMN04489726_1979"/>
<dbReference type="Proteomes" id="UP000183376">
    <property type="component" value="Chromosome I"/>
</dbReference>
<dbReference type="CDD" id="cd06170">
    <property type="entry name" value="LuxR_C_like"/>
    <property type="match status" value="1"/>
</dbReference>
<proteinExistence type="predicted"/>
<organism evidence="4 5">
    <name type="scientific">Allokutzneria albata</name>
    <name type="common">Kibdelosporangium albatum</name>
    <dbReference type="NCBI Taxonomy" id="211114"/>
    <lineage>
        <taxon>Bacteria</taxon>
        <taxon>Bacillati</taxon>
        <taxon>Actinomycetota</taxon>
        <taxon>Actinomycetes</taxon>
        <taxon>Pseudonocardiales</taxon>
        <taxon>Pseudonocardiaceae</taxon>
        <taxon>Allokutzneria</taxon>
    </lineage>
</organism>
<dbReference type="InterPro" id="IPR036388">
    <property type="entry name" value="WH-like_DNA-bd_sf"/>
</dbReference>
<evidence type="ECO:0000313" key="4">
    <source>
        <dbReference type="EMBL" id="SDM50830.1"/>
    </source>
</evidence>
<protein>
    <submittedName>
        <fullName evidence="4">Regulatory protein, luxR family</fullName>
    </submittedName>
</protein>
<evidence type="ECO:0000256" key="1">
    <source>
        <dbReference type="ARBA" id="ARBA00022741"/>
    </source>
</evidence>
<dbReference type="InterPro" id="IPR016032">
    <property type="entry name" value="Sig_transdc_resp-reg_C-effctor"/>
</dbReference>
<dbReference type="PRINTS" id="PR00038">
    <property type="entry name" value="HTHLUXR"/>
</dbReference>
<dbReference type="GO" id="GO:0005737">
    <property type="term" value="C:cytoplasm"/>
    <property type="evidence" value="ECO:0007669"/>
    <property type="project" value="TreeGrafter"/>
</dbReference>
<dbReference type="AlphaFoldDB" id="A0A1G9TSW7"/>
<evidence type="ECO:0000259" key="3">
    <source>
        <dbReference type="PROSITE" id="PS50043"/>
    </source>
</evidence>
<dbReference type="SUPFAM" id="SSF46894">
    <property type="entry name" value="C-terminal effector domain of the bipartite response regulators"/>
    <property type="match status" value="1"/>
</dbReference>
<gene>
    <name evidence="4" type="ORF">SAMN04489726_1979</name>
</gene>
<dbReference type="eggNOG" id="COG2909">
    <property type="taxonomic scope" value="Bacteria"/>
</dbReference>
<dbReference type="SUPFAM" id="SSF52540">
    <property type="entry name" value="P-loop containing nucleoside triphosphate hydrolases"/>
    <property type="match status" value="1"/>
</dbReference>
<keyword evidence="5" id="KW-1185">Reference proteome</keyword>
<dbReference type="Pfam" id="PF13191">
    <property type="entry name" value="AAA_16"/>
    <property type="match status" value="1"/>
</dbReference>
<dbReference type="RefSeq" id="WP_030432615.1">
    <property type="nucleotide sequence ID" value="NZ_JOEF01000029.1"/>
</dbReference>
<dbReference type="InterPro" id="IPR027417">
    <property type="entry name" value="P-loop_NTPase"/>
</dbReference>
<keyword evidence="1" id="KW-0547">Nucleotide-binding</keyword>
<keyword evidence="2" id="KW-0067">ATP-binding</keyword>
<dbReference type="InterPro" id="IPR000792">
    <property type="entry name" value="Tscrpt_reg_LuxR_C"/>
</dbReference>
<evidence type="ECO:0000313" key="5">
    <source>
        <dbReference type="Proteomes" id="UP000183376"/>
    </source>
</evidence>
<dbReference type="Gene3D" id="1.10.10.10">
    <property type="entry name" value="Winged helix-like DNA-binding domain superfamily/Winged helix DNA-binding domain"/>
    <property type="match status" value="1"/>
</dbReference>
<dbReference type="OrthoDB" id="3178131at2"/>
<dbReference type="EMBL" id="LT629701">
    <property type="protein sequence ID" value="SDM50830.1"/>
    <property type="molecule type" value="Genomic_DNA"/>
</dbReference>
<name>A0A1G9TSW7_ALLAB</name>
<dbReference type="GO" id="GO:0004016">
    <property type="term" value="F:adenylate cyclase activity"/>
    <property type="evidence" value="ECO:0007669"/>
    <property type="project" value="TreeGrafter"/>
</dbReference>